<dbReference type="InterPro" id="IPR045076">
    <property type="entry name" value="MutS"/>
</dbReference>
<evidence type="ECO:0000313" key="6">
    <source>
        <dbReference type="EMBL" id="GGG88202.1"/>
    </source>
</evidence>
<dbReference type="Gene3D" id="3.40.50.300">
    <property type="entry name" value="P-loop containing nucleotide triphosphate hydrolases"/>
    <property type="match status" value="1"/>
</dbReference>
<dbReference type="RefSeq" id="WP_188892728.1">
    <property type="nucleotide sequence ID" value="NZ_BMHY01000019.1"/>
</dbReference>
<keyword evidence="2" id="KW-0067">ATP-binding</keyword>
<dbReference type="EMBL" id="BMHY01000019">
    <property type="protein sequence ID" value="GGG88202.1"/>
    <property type="molecule type" value="Genomic_DNA"/>
</dbReference>
<dbReference type="SMART" id="SM00534">
    <property type="entry name" value="MUTSac"/>
    <property type="match status" value="1"/>
</dbReference>
<evidence type="ECO:0000256" key="3">
    <source>
        <dbReference type="ARBA" id="ARBA00023125"/>
    </source>
</evidence>
<dbReference type="InterPro" id="IPR005747">
    <property type="entry name" value="MutS2"/>
</dbReference>
<dbReference type="GO" id="GO:0006298">
    <property type="term" value="P:mismatch repair"/>
    <property type="evidence" value="ECO:0007669"/>
    <property type="project" value="InterPro"/>
</dbReference>
<feature type="compositionally biased region" description="Basic and acidic residues" evidence="4">
    <location>
        <begin position="553"/>
        <end position="571"/>
    </location>
</feature>
<dbReference type="NCBIfam" id="TIGR01069">
    <property type="entry name" value="mutS2"/>
    <property type="match status" value="1"/>
</dbReference>
<dbReference type="SMART" id="SM00533">
    <property type="entry name" value="MUTSd"/>
    <property type="match status" value="1"/>
</dbReference>
<evidence type="ECO:0000313" key="7">
    <source>
        <dbReference type="Proteomes" id="UP000600247"/>
    </source>
</evidence>
<dbReference type="Pfam" id="PF00488">
    <property type="entry name" value="MutS_V"/>
    <property type="match status" value="1"/>
</dbReference>
<keyword evidence="7" id="KW-1185">Reference proteome</keyword>
<organism evidence="6 7">
    <name type="scientific">Paenibacillus radicis</name>
    <name type="common">ex Gao et al. 2016</name>
    <dbReference type="NCBI Taxonomy" id="1737354"/>
    <lineage>
        <taxon>Bacteria</taxon>
        <taxon>Bacillati</taxon>
        <taxon>Bacillota</taxon>
        <taxon>Bacilli</taxon>
        <taxon>Bacillales</taxon>
        <taxon>Paenibacillaceae</taxon>
        <taxon>Paenibacillus</taxon>
    </lineage>
</organism>
<evidence type="ECO:0000256" key="1">
    <source>
        <dbReference type="ARBA" id="ARBA00022741"/>
    </source>
</evidence>
<dbReference type="InterPro" id="IPR027417">
    <property type="entry name" value="P-loop_NTPase"/>
</dbReference>
<proteinExistence type="predicted"/>
<dbReference type="GO" id="GO:0030983">
    <property type="term" value="F:mismatched DNA binding"/>
    <property type="evidence" value="ECO:0007669"/>
    <property type="project" value="InterPro"/>
</dbReference>
<dbReference type="PROSITE" id="PS00486">
    <property type="entry name" value="DNA_MISMATCH_REPAIR_2"/>
    <property type="match status" value="1"/>
</dbReference>
<dbReference type="PANTHER" id="PTHR48466">
    <property type="entry name" value="OS10G0509000 PROTEIN-RELATED"/>
    <property type="match status" value="1"/>
</dbReference>
<feature type="region of interest" description="Disordered" evidence="4">
    <location>
        <begin position="546"/>
        <end position="571"/>
    </location>
</feature>
<keyword evidence="3" id="KW-0238">DNA-binding</keyword>
<evidence type="ECO:0000256" key="2">
    <source>
        <dbReference type="ARBA" id="ARBA00022840"/>
    </source>
</evidence>
<dbReference type="InterPro" id="IPR000432">
    <property type="entry name" value="DNA_mismatch_repair_MutS_C"/>
</dbReference>
<sequence>MNEATWKRLEYDKIKAKLVDYTVSPGGRMLAEKLEPSDRRNRVTAWLTETQEASDLLATGASVPLSAMEGIDPFLALLGKGRVYNETELEQLLIWLVSIAQMKRYMDSKRQTAPTIASYADSMRDCPELRSELERCIRFGRLTDQASPGLASVRRQIIAVEDKIERKLQGALSKYKSALQESFISKRSGRSVIAIKRELRKQVPGTVWDESASGQTLYVEPIDVAGLQSELQSWAAEEERERTVILSGLSDLADAHVQQLKGNREAMATFDFIMARGKLSRSYDGRKTTLSDNPVIRLVEARHPLLGSNVEPLTVELGLRWKQLIITGPNTGGKTVALKTIGLLAVMVQSGLLAPAGENSRFGLFEGIIADVGDGQSVEQSLSTFSSHLAVLKQMLDSAGERSLLLLDEMAAGTDPSEGIALSIAVLEELLKRKSLVAATTHFNEIKTFASRTAGCMNAKMAFDAETLRPLYRLELGEAGDSHAFAIARRCGLPEHVLQRAEQLTVSRSSTADILALAADGVSTGTTQPSLQPELKPYFSLEEELSAPSLEGSETKEETTHEATEAEAVPPKKKELEVGDAVWIYPLKRIGIVYRSADARGEVIVQVQGEKMKFNRKRLKLSIPKEKLYPGEDYDMDIVFDTKENRKIRKQLRRKHVEGLKIETKGEDLK</sequence>
<dbReference type="GO" id="GO:0140664">
    <property type="term" value="F:ATP-dependent DNA damage sensor activity"/>
    <property type="evidence" value="ECO:0007669"/>
    <property type="project" value="InterPro"/>
</dbReference>
<dbReference type="SUPFAM" id="SSF48334">
    <property type="entry name" value="DNA repair protein MutS, domain III"/>
    <property type="match status" value="1"/>
</dbReference>
<dbReference type="PIRSF" id="PIRSF005814">
    <property type="entry name" value="MutS_YshD"/>
    <property type="match status" value="1"/>
</dbReference>
<dbReference type="InterPro" id="IPR007696">
    <property type="entry name" value="DNA_mismatch_repair_MutS_core"/>
</dbReference>
<evidence type="ECO:0000259" key="5">
    <source>
        <dbReference type="PROSITE" id="PS00486"/>
    </source>
</evidence>
<dbReference type="AlphaFoldDB" id="A0A917HSX3"/>
<dbReference type="GO" id="GO:0004519">
    <property type="term" value="F:endonuclease activity"/>
    <property type="evidence" value="ECO:0007669"/>
    <property type="project" value="InterPro"/>
</dbReference>
<gene>
    <name evidence="6" type="ORF">GCM10010918_53340</name>
</gene>
<keyword evidence="1" id="KW-0547">Nucleotide-binding</keyword>
<dbReference type="GO" id="GO:0005524">
    <property type="term" value="F:ATP binding"/>
    <property type="evidence" value="ECO:0007669"/>
    <property type="project" value="UniProtKB-KW"/>
</dbReference>
<accession>A0A917HSX3</accession>
<protein>
    <recommendedName>
        <fullName evidence="5">DNA mismatch repair proteins mutS family domain-containing protein</fullName>
    </recommendedName>
</protein>
<dbReference type="Proteomes" id="UP000600247">
    <property type="component" value="Unassembled WGS sequence"/>
</dbReference>
<dbReference type="PANTHER" id="PTHR48466:SF2">
    <property type="entry name" value="OS10G0509000 PROTEIN"/>
    <property type="match status" value="1"/>
</dbReference>
<dbReference type="GO" id="GO:0045910">
    <property type="term" value="P:negative regulation of DNA recombination"/>
    <property type="evidence" value="ECO:0007669"/>
    <property type="project" value="InterPro"/>
</dbReference>
<dbReference type="GO" id="GO:0016887">
    <property type="term" value="F:ATP hydrolysis activity"/>
    <property type="evidence" value="ECO:0007669"/>
    <property type="project" value="InterPro"/>
</dbReference>
<feature type="domain" description="DNA mismatch repair proteins mutS family" evidence="5">
    <location>
        <begin position="403"/>
        <end position="419"/>
    </location>
</feature>
<reference evidence="6 7" key="1">
    <citation type="journal article" date="2014" name="Int. J. Syst. Evol. Microbiol.">
        <title>Complete genome sequence of Corynebacterium casei LMG S-19264T (=DSM 44701T), isolated from a smear-ripened cheese.</title>
        <authorList>
            <consortium name="US DOE Joint Genome Institute (JGI-PGF)"/>
            <person name="Walter F."/>
            <person name="Albersmeier A."/>
            <person name="Kalinowski J."/>
            <person name="Ruckert C."/>
        </authorList>
    </citation>
    <scope>NUCLEOTIDE SEQUENCE [LARGE SCALE GENOMIC DNA]</scope>
    <source>
        <strain evidence="6 7">CGMCC 1.15286</strain>
    </source>
</reference>
<dbReference type="SUPFAM" id="SSF52540">
    <property type="entry name" value="P-loop containing nucleoside triphosphate hydrolases"/>
    <property type="match status" value="1"/>
</dbReference>
<name>A0A917HSX3_9BACL</name>
<evidence type="ECO:0000256" key="4">
    <source>
        <dbReference type="SAM" id="MobiDB-lite"/>
    </source>
</evidence>
<dbReference type="InterPro" id="IPR036187">
    <property type="entry name" value="DNA_mismatch_repair_MutS_sf"/>
</dbReference>
<comment type="caution">
    <text evidence="6">The sequence shown here is derived from an EMBL/GenBank/DDBJ whole genome shotgun (WGS) entry which is preliminary data.</text>
</comment>